<organism evidence="5 6">
    <name type="scientific">Chaetoceros tenuissimus</name>
    <dbReference type="NCBI Taxonomy" id="426638"/>
    <lineage>
        <taxon>Eukaryota</taxon>
        <taxon>Sar</taxon>
        <taxon>Stramenopiles</taxon>
        <taxon>Ochrophyta</taxon>
        <taxon>Bacillariophyta</taxon>
        <taxon>Coscinodiscophyceae</taxon>
        <taxon>Chaetocerotophycidae</taxon>
        <taxon>Chaetocerotales</taxon>
        <taxon>Chaetocerotaceae</taxon>
        <taxon>Chaetoceros</taxon>
    </lineage>
</organism>
<keyword evidence="3" id="KW-0812">Transmembrane</keyword>
<dbReference type="PROSITE" id="PS00022">
    <property type="entry name" value="EGF_1"/>
    <property type="match status" value="1"/>
</dbReference>
<dbReference type="InterPro" id="IPR000742">
    <property type="entry name" value="EGF"/>
</dbReference>
<dbReference type="Gene3D" id="2.10.25.10">
    <property type="entry name" value="Laminin"/>
    <property type="match status" value="2"/>
</dbReference>
<comment type="caution">
    <text evidence="1">Lacks conserved residue(s) required for the propagation of feature annotation.</text>
</comment>
<evidence type="ECO:0000256" key="2">
    <source>
        <dbReference type="SAM" id="MobiDB-lite"/>
    </source>
</evidence>
<feature type="compositionally biased region" description="Basic and acidic residues" evidence="2">
    <location>
        <begin position="182"/>
        <end position="196"/>
    </location>
</feature>
<gene>
    <name evidence="5" type="ORF">CTEN210_17269</name>
</gene>
<reference evidence="5 6" key="1">
    <citation type="journal article" date="2021" name="Sci. Rep.">
        <title>The genome of the diatom Chaetoceros tenuissimus carries an ancient integrated fragment of an extant virus.</title>
        <authorList>
            <person name="Hongo Y."/>
            <person name="Kimura K."/>
            <person name="Takaki Y."/>
            <person name="Yoshida Y."/>
            <person name="Baba S."/>
            <person name="Kobayashi G."/>
            <person name="Nagasaki K."/>
            <person name="Hano T."/>
            <person name="Tomaru Y."/>
        </authorList>
    </citation>
    <scope>NUCLEOTIDE SEQUENCE [LARGE SCALE GENOMIC DNA]</scope>
    <source>
        <strain evidence="5 6">NIES-3715</strain>
    </source>
</reference>
<keyword evidence="1" id="KW-1015">Disulfide bond</keyword>
<dbReference type="EMBL" id="BLLK01000069">
    <property type="protein sequence ID" value="GFH60793.1"/>
    <property type="molecule type" value="Genomic_DNA"/>
</dbReference>
<evidence type="ECO:0000313" key="6">
    <source>
        <dbReference type="Proteomes" id="UP001054902"/>
    </source>
</evidence>
<evidence type="ECO:0000256" key="3">
    <source>
        <dbReference type="SAM" id="Phobius"/>
    </source>
</evidence>
<keyword evidence="3" id="KW-1133">Transmembrane helix</keyword>
<evidence type="ECO:0000259" key="4">
    <source>
        <dbReference type="PROSITE" id="PS50026"/>
    </source>
</evidence>
<evidence type="ECO:0000256" key="1">
    <source>
        <dbReference type="PROSITE-ProRule" id="PRU00076"/>
    </source>
</evidence>
<feature type="region of interest" description="Disordered" evidence="2">
    <location>
        <begin position="173"/>
        <end position="202"/>
    </location>
</feature>
<keyword evidence="6" id="KW-1185">Reference proteome</keyword>
<feature type="domain" description="EGF-like" evidence="4">
    <location>
        <begin position="6"/>
        <end position="51"/>
    </location>
</feature>
<feature type="disulfide bond" evidence="1">
    <location>
        <begin position="90"/>
        <end position="99"/>
    </location>
</feature>
<name>A0AAD3DAI7_9STRA</name>
<keyword evidence="1" id="KW-0245">EGF-like domain</keyword>
<accession>A0AAD3DAI7</accession>
<feature type="transmembrane region" description="Helical" evidence="3">
    <location>
        <begin position="128"/>
        <end position="147"/>
    </location>
</feature>
<proteinExistence type="predicted"/>
<sequence>MTSKETIETCRDGHHCFNGSKCVQNPYQEGAYFCDCEEVVFEARYEGLYCEHKAEVYCIAEGASKHSFCTNGGTCREYVGPDEAHVDCDCPSQFEGSYCQFVKGTKPKNWPYNTKDASSTSLKKNSSGATVAVMVILFSLIVIMVAYRYKRYYGVETIDERIERELEMTCDEKPLRGNGLKEGIEQSMRESSESSKETNQIV</sequence>
<feature type="domain" description="EGF-like" evidence="4">
    <location>
        <begin position="59"/>
        <end position="100"/>
    </location>
</feature>
<keyword evidence="3" id="KW-0472">Membrane</keyword>
<dbReference type="SUPFAM" id="SSF57196">
    <property type="entry name" value="EGF/Laminin"/>
    <property type="match status" value="1"/>
</dbReference>
<evidence type="ECO:0000313" key="5">
    <source>
        <dbReference type="EMBL" id="GFH60793.1"/>
    </source>
</evidence>
<dbReference type="PROSITE" id="PS50026">
    <property type="entry name" value="EGF_3"/>
    <property type="match status" value="2"/>
</dbReference>
<dbReference type="AlphaFoldDB" id="A0AAD3DAI7"/>
<comment type="caution">
    <text evidence="5">The sequence shown here is derived from an EMBL/GenBank/DDBJ whole genome shotgun (WGS) entry which is preliminary data.</text>
</comment>
<protein>
    <recommendedName>
        <fullName evidence="4">EGF-like domain-containing protein</fullName>
    </recommendedName>
</protein>
<dbReference type="Proteomes" id="UP001054902">
    <property type="component" value="Unassembled WGS sequence"/>
</dbReference>